<protein>
    <recommendedName>
        <fullName evidence="5">DUF5134 domain-containing protein</fullName>
    </recommendedName>
</protein>
<evidence type="ECO:0000313" key="2">
    <source>
        <dbReference type="EMBL" id="GLB81971.1"/>
    </source>
</evidence>
<evidence type="ECO:0000313" key="3">
    <source>
        <dbReference type="EMBL" id="GLD30457.1"/>
    </source>
</evidence>
<sequence length="202" mass="22004">MIQELPLRLVMTGLFLLSAVCFAVVIDRRSVVSVIGHGLHVTTAVAMAVMAWPQGLRLPATAVEVFFLGAAGWFAATTVLVARVPAARVAGAYHVLKMLAMVWMYDVMGDRPAVLPRHDTPDMPDMPGMDMPGEPTGTPWLDIGNWIWAAVFLLATFAWGCRFVMLRRDPAGGGWRERLVSAAQTTMAAGMSVMFAVMEFTH</sequence>
<dbReference type="EMBL" id="BRXE01000007">
    <property type="protein sequence ID" value="GLB81971.1"/>
    <property type="molecule type" value="Genomic_DNA"/>
</dbReference>
<name>A0A9P3Q884_9MYCO</name>
<evidence type="ECO:0000313" key="4">
    <source>
        <dbReference type="Proteomes" id="UP001064782"/>
    </source>
</evidence>
<organism evidence="3 4">
    <name type="scientific">Mycobacterium kiyosense</name>
    <dbReference type="NCBI Taxonomy" id="2871094"/>
    <lineage>
        <taxon>Bacteria</taxon>
        <taxon>Bacillati</taxon>
        <taxon>Actinomycetota</taxon>
        <taxon>Actinomycetes</taxon>
        <taxon>Mycobacteriales</taxon>
        <taxon>Mycobacteriaceae</taxon>
        <taxon>Mycobacterium</taxon>
    </lineage>
</organism>
<dbReference type="AlphaFoldDB" id="A0A9P3Q884"/>
<keyword evidence="1" id="KW-0472">Membrane</keyword>
<gene>
    <name evidence="3" type="ORF">Mkiyose1413_23400</name>
    <name evidence="2" type="ORF">SRL2020028_12270</name>
</gene>
<feature type="transmembrane region" description="Helical" evidence="1">
    <location>
        <begin position="58"/>
        <end position="82"/>
    </location>
</feature>
<proteinExistence type="predicted"/>
<feature type="transmembrane region" description="Helical" evidence="1">
    <location>
        <begin position="178"/>
        <end position="198"/>
    </location>
</feature>
<dbReference type="EMBL" id="BRZI01000014">
    <property type="protein sequence ID" value="GLD30457.1"/>
    <property type="molecule type" value="Genomic_DNA"/>
</dbReference>
<evidence type="ECO:0000256" key="1">
    <source>
        <dbReference type="SAM" id="Phobius"/>
    </source>
</evidence>
<dbReference type="InterPro" id="IPR033458">
    <property type="entry name" value="DUF5134"/>
</dbReference>
<keyword evidence="4" id="KW-1185">Reference proteome</keyword>
<accession>A0A9P3Q884</accession>
<dbReference type="Pfam" id="PF17197">
    <property type="entry name" value="DUF5134"/>
    <property type="match status" value="1"/>
</dbReference>
<keyword evidence="1" id="KW-1133">Transmembrane helix</keyword>
<dbReference type="Proteomes" id="UP001064782">
    <property type="component" value="Unassembled WGS sequence"/>
</dbReference>
<keyword evidence="1" id="KW-0812">Transmembrane</keyword>
<evidence type="ECO:0008006" key="5">
    <source>
        <dbReference type="Google" id="ProtNLM"/>
    </source>
</evidence>
<feature type="transmembrane region" description="Helical" evidence="1">
    <location>
        <begin position="31"/>
        <end position="52"/>
    </location>
</feature>
<dbReference type="RefSeq" id="WP_309297908.1">
    <property type="nucleotide sequence ID" value="NZ_BRXE01000007.1"/>
</dbReference>
<comment type="caution">
    <text evidence="3">The sequence shown here is derived from an EMBL/GenBank/DDBJ whole genome shotgun (WGS) entry which is preliminary data.</text>
</comment>
<dbReference type="Proteomes" id="UP001165663">
    <property type="component" value="Unassembled WGS sequence"/>
</dbReference>
<reference evidence="3" key="1">
    <citation type="submission" date="2022-08" db="EMBL/GenBank/DDBJ databases">
        <title>Mycobacterium kiyosense sp. nov., scotochromogenic slow-glowing species isolated from respiratory specimens.</title>
        <authorList>
            <person name="Fukano H."/>
            <person name="Kazumi Y."/>
            <person name="Sakagami N."/>
            <person name="Ato M."/>
            <person name="Mitarai S."/>
            <person name="Hoshino Y."/>
        </authorList>
    </citation>
    <scope>NUCLEOTIDE SEQUENCE</scope>
    <source>
        <strain evidence="3">1413</strain>
        <strain evidence="2">SRL2020-028</strain>
    </source>
</reference>
<dbReference type="GeneID" id="83628717"/>
<feature type="transmembrane region" description="Helical" evidence="1">
    <location>
        <begin position="6"/>
        <end position="26"/>
    </location>
</feature>
<feature type="transmembrane region" description="Helical" evidence="1">
    <location>
        <begin position="146"/>
        <end position="166"/>
    </location>
</feature>